<protein>
    <submittedName>
        <fullName evidence="2">Uncharacterized protein</fullName>
    </submittedName>
</protein>
<evidence type="ECO:0000313" key="2">
    <source>
        <dbReference type="EMBL" id="KAL1525449.1"/>
    </source>
</evidence>
<name>A0AB34JT88_PRYPA</name>
<dbReference type="AlphaFoldDB" id="A0AB34JT88"/>
<dbReference type="EMBL" id="JBGBPQ010000004">
    <property type="protein sequence ID" value="KAL1525449.1"/>
    <property type="molecule type" value="Genomic_DNA"/>
</dbReference>
<evidence type="ECO:0000256" key="1">
    <source>
        <dbReference type="SAM" id="SignalP"/>
    </source>
</evidence>
<feature type="signal peptide" evidence="1">
    <location>
        <begin position="1"/>
        <end position="18"/>
    </location>
</feature>
<proteinExistence type="predicted"/>
<feature type="chain" id="PRO_5044248310" evidence="1">
    <location>
        <begin position="19"/>
        <end position="235"/>
    </location>
</feature>
<keyword evidence="3" id="KW-1185">Reference proteome</keyword>
<keyword evidence="1" id="KW-0732">Signal</keyword>
<comment type="caution">
    <text evidence="2">The sequence shown here is derived from an EMBL/GenBank/DDBJ whole genome shotgun (WGS) entry which is preliminary data.</text>
</comment>
<dbReference type="Proteomes" id="UP001515480">
    <property type="component" value="Unassembled WGS sequence"/>
</dbReference>
<organism evidence="2 3">
    <name type="scientific">Prymnesium parvum</name>
    <name type="common">Toxic golden alga</name>
    <dbReference type="NCBI Taxonomy" id="97485"/>
    <lineage>
        <taxon>Eukaryota</taxon>
        <taxon>Haptista</taxon>
        <taxon>Haptophyta</taxon>
        <taxon>Prymnesiophyceae</taxon>
        <taxon>Prymnesiales</taxon>
        <taxon>Prymnesiaceae</taxon>
        <taxon>Prymnesium</taxon>
    </lineage>
</organism>
<sequence>MTLLLLLLLACRLSLMEAAYLHISTRTVRSSHASMLAGFGKKPVPSKSVKPKFKGKETIQTHMRAYNKLVGGTSHTNQVDVYVRSSSTMSVCRKFWFVGKSLAADGLCDAVSAVVVQKRLILEHAKLLQQELALAKELQLWTAPRNSEIKVAERRQPLQSAASVRVTKDLITAALDGPQVGFEPEQYENARDGFFVRLQDDGTPPEGSTVYPRYVTPDSLAEELAKEGDKSTIII</sequence>
<reference evidence="2 3" key="1">
    <citation type="journal article" date="2024" name="Science">
        <title>Giant polyketide synthase enzymes in the biosynthesis of giant marine polyether toxins.</title>
        <authorList>
            <person name="Fallon T.R."/>
            <person name="Shende V.V."/>
            <person name="Wierzbicki I.H."/>
            <person name="Pendleton A.L."/>
            <person name="Watervoot N.F."/>
            <person name="Auber R.P."/>
            <person name="Gonzalez D.J."/>
            <person name="Wisecaver J.H."/>
            <person name="Moore B.S."/>
        </authorList>
    </citation>
    <scope>NUCLEOTIDE SEQUENCE [LARGE SCALE GENOMIC DNA]</scope>
    <source>
        <strain evidence="2 3">12B1</strain>
    </source>
</reference>
<accession>A0AB34JT88</accession>
<evidence type="ECO:0000313" key="3">
    <source>
        <dbReference type="Proteomes" id="UP001515480"/>
    </source>
</evidence>
<gene>
    <name evidence="2" type="ORF">AB1Y20_020306</name>
</gene>